<sequence>MKKLIVGIMLVILVVTGCAGKTSQEDTNGGGSSNESKPEKVKLNLLIAQPRFREQYETYLDAFVEKYEAEKGIKVTYELEMPSADTAGEILKTRLSTSDDLDIFNIHAINDKAQYDKAGYLEDLSGEAWVEGLYDSAREAVMVNDKVIALPLESLSWGILYNKDLFDELGLQPALTMTDMKSNIEAIKAAGKMPFLASYNEAWIPQLFLSLTVGAFSNTSNTDFVEQMNADQASFSDIQDMFHIIDLVHENANTDGLEIGGTDGCAEFASGDYGMWVQGPWFSSTILESDPDFNIGVAPLPVNDNADASMINASVSTSLAVNALSKNKEVAKDLVAYFLNPDTSTDFFTATQFNPLSSIHAFEIYPWVNEAIAYVEQGKSYVDASIPPAVKDEAGKVLQSYYAGIATQEDVIMALDEAWKMFNEINQ</sequence>
<evidence type="ECO:0000256" key="4">
    <source>
        <dbReference type="SAM" id="SignalP"/>
    </source>
</evidence>
<dbReference type="Proteomes" id="UP000683246">
    <property type="component" value="Chromosome"/>
</dbReference>
<reference evidence="5" key="1">
    <citation type="submission" date="2020-07" db="EMBL/GenBank/DDBJ databases">
        <title>Vallitalea pronyensis genome.</title>
        <authorList>
            <person name="Postec A."/>
        </authorList>
    </citation>
    <scope>NUCLEOTIDE SEQUENCE</scope>
    <source>
        <strain evidence="5">FatNI3</strain>
    </source>
</reference>
<dbReference type="GO" id="GO:0015768">
    <property type="term" value="P:maltose transport"/>
    <property type="evidence" value="ECO:0007669"/>
    <property type="project" value="TreeGrafter"/>
</dbReference>
<dbReference type="AlphaFoldDB" id="A0A8J8SG97"/>
<accession>A0A8J8SG97</accession>
<evidence type="ECO:0000256" key="2">
    <source>
        <dbReference type="ARBA" id="ARBA00022448"/>
    </source>
</evidence>
<feature type="chain" id="PRO_5039477288" evidence="4">
    <location>
        <begin position="20"/>
        <end position="427"/>
    </location>
</feature>
<comment type="similarity">
    <text evidence="1">Belongs to the bacterial solute-binding protein 1 family.</text>
</comment>
<dbReference type="GO" id="GO:0042956">
    <property type="term" value="P:maltodextrin transmembrane transport"/>
    <property type="evidence" value="ECO:0007669"/>
    <property type="project" value="TreeGrafter"/>
</dbReference>
<feature type="signal peptide" evidence="4">
    <location>
        <begin position="1"/>
        <end position="19"/>
    </location>
</feature>
<name>A0A8J8SG97_9FIRM</name>
<dbReference type="SUPFAM" id="SSF53850">
    <property type="entry name" value="Periplasmic binding protein-like II"/>
    <property type="match status" value="1"/>
</dbReference>
<dbReference type="PANTHER" id="PTHR30061:SF50">
    <property type="entry name" value="MALTOSE_MALTODEXTRIN-BINDING PERIPLASMIC PROTEIN"/>
    <property type="match status" value="1"/>
</dbReference>
<keyword evidence="6" id="KW-1185">Reference proteome</keyword>
<proteinExistence type="inferred from homology"/>
<dbReference type="GO" id="GO:1901982">
    <property type="term" value="F:maltose binding"/>
    <property type="evidence" value="ECO:0007669"/>
    <property type="project" value="TreeGrafter"/>
</dbReference>
<dbReference type="EMBL" id="CP058649">
    <property type="protein sequence ID" value="QUI22169.1"/>
    <property type="molecule type" value="Genomic_DNA"/>
</dbReference>
<evidence type="ECO:0000313" key="5">
    <source>
        <dbReference type="EMBL" id="QUI22169.1"/>
    </source>
</evidence>
<dbReference type="KEGG" id="vpy:HZI73_07575"/>
<organism evidence="5 6">
    <name type="scientific">Vallitalea pronyensis</name>
    <dbReference type="NCBI Taxonomy" id="1348613"/>
    <lineage>
        <taxon>Bacteria</taxon>
        <taxon>Bacillati</taxon>
        <taxon>Bacillota</taxon>
        <taxon>Clostridia</taxon>
        <taxon>Lachnospirales</taxon>
        <taxon>Vallitaleaceae</taxon>
        <taxon>Vallitalea</taxon>
    </lineage>
</organism>
<dbReference type="PROSITE" id="PS51257">
    <property type="entry name" value="PROKAR_LIPOPROTEIN"/>
    <property type="match status" value="1"/>
</dbReference>
<protein>
    <submittedName>
        <fullName evidence="5">Extracellular solute-binding protein</fullName>
    </submittedName>
</protein>
<evidence type="ECO:0000256" key="3">
    <source>
        <dbReference type="ARBA" id="ARBA00022729"/>
    </source>
</evidence>
<evidence type="ECO:0000313" key="6">
    <source>
        <dbReference type="Proteomes" id="UP000683246"/>
    </source>
</evidence>
<keyword evidence="2" id="KW-0813">Transport</keyword>
<dbReference type="RefSeq" id="WP_212697647.1">
    <property type="nucleotide sequence ID" value="NZ_CP058649.1"/>
</dbReference>
<dbReference type="GO" id="GO:0055052">
    <property type="term" value="C:ATP-binding cassette (ABC) transporter complex, substrate-binding subunit-containing"/>
    <property type="evidence" value="ECO:0007669"/>
    <property type="project" value="TreeGrafter"/>
</dbReference>
<evidence type="ECO:0000256" key="1">
    <source>
        <dbReference type="ARBA" id="ARBA00008520"/>
    </source>
</evidence>
<dbReference type="Gene3D" id="3.40.190.10">
    <property type="entry name" value="Periplasmic binding protein-like II"/>
    <property type="match status" value="2"/>
</dbReference>
<dbReference type="Pfam" id="PF01547">
    <property type="entry name" value="SBP_bac_1"/>
    <property type="match status" value="1"/>
</dbReference>
<gene>
    <name evidence="5" type="ORF">HZI73_07575</name>
</gene>
<dbReference type="PANTHER" id="PTHR30061">
    <property type="entry name" value="MALTOSE-BINDING PERIPLASMIC PROTEIN"/>
    <property type="match status" value="1"/>
</dbReference>
<keyword evidence="3 4" id="KW-0732">Signal</keyword>
<dbReference type="InterPro" id="IPR006059">
    <property type="entry name" value="SBP"/>
</dbReference>